<evidence type="ECO:0000256" key="1">
    <source>
        <dbReference type="ARBA" id="ARBA00022490"/>
    </source>
</evidence>
<keyword evidence="5" id="KW-1185">Reference proteome</keyword>
<dbReference type="Proteomes" id="UP001058124">
    <property type="component" value="Unassembled WGS sequence"/>
</dbReference>
<evidence type="ECO:0000256" key="2">
    <source>
        <dbReference type="ARBA" id="ARBA00022729"/>
    </source>
</evidence>
<reference evidence="4" key="1">
    <citation type="submission" date="2022-06" db="EMBL/GenBank/DDBJ databases">
        <title>Draft genome sequences of Leminorella grimontii str. JCM5902.</title>
        <authorList>
            <person name="Wakabayashi Y."/>
            <person name="Kojima K."/>
        </authorList>
    </citation>
    <scope>NUCLEOTIDE SEQUENCE</scope>
    <source>
        <strain evidence="4">JCM 5902</strain>
    </source>
</reference>
<dbReference type="Pfam" id="PF06558">
    <property type="entry name" value="SecM"/>
    <property type="match status" value="1"/>
</dbReference>
<dbReference type="InterPro" id="IPR009502">
    <property type="entry name" value="SecM"/>
</dbReference>
<organism evidence="4 5">
    <name type="scientific">Leminorella grimontii</name>
    <dbReference type="NCBI Taxonomy" id="82981"/>
    <lineage>
        <taxon>Bacteria</taxon>
        <taxon>Pseudomonadati</taxon>
        <taxon>Pseudomonadota</taxon>
        <taxon>Gammaproteobacteria</taxon>
        <taxon>Enterobacterales</taxon>
        <taxon>Budviciaceae</taxon>
        <taxon>Leminorella</taxon>
    </lineage>
</organism>
<evidence type="ECO:0000256" key="3">
    <source>
        <dbReference type="ARBA" id="ARBA00022764"/>
    </source>
</evidence>
<keyword evidence="3" id="KW-0574">Periplasm</keyword>
<dbReference type="AlphaFoldDB" id="A0AAV5N464"/>
<evidence type="ECO:0000313" key="5">
    <source>
        <dbReference type="Proteomes" id="UP001058124"/>
    </source>
</evidence>
<dbReference type="GO" id="GO:0045182">
    <property type="term" value="F:translation regulator activity"/>
    <property type="evidence" value="ECO:0007669"/>
    <property type="project" value="InterPro"/>
</dbReference>
<keyword evidence="1" id="KW-0963">Cytoplasm</keyword>
<accession>A0AAV5N464</accession>
<evidence type="ECO:0000313" key="4">
    <source>
        <dbReference type="EMBL" id="GKX56283.1"/>
    </source>
</evidence>
<gene>
    <name evidence="4" type="primary">secM</name>
    <name evidence="4" type="ORF">SOASR030_23950</name>
</gene>
<name>A0AAV5N464_9GAMM</name>
<keyword evidence="2" id="KW-0732">Signal</keyword>
<comment type="caution">
    <text evidence="4">The sequence shown here is derived from an EMBL/GenBank/DDBJ whole genome shotgun (WGS) entry which is preliminary data.</text>
</comment>
<sequence length="150" mass="16164">MVAASVGMPVNLNGLPQQVSLSTALARLDSVNTAVPGIGHLVLSHGADSRPLQNLNSWQRFALRNYLTRLGGSLQQVDADPMAEKAGQKAETTLSHYALLDFLSVSSAVKRYLPQTLTRLSPADIFYSPHPVRSWLSRAQGIRAGPLSFA</sequence>
<dbReference type="EMBL" id="BRLH01000005">
    <property type="protein sequence ID" value="GKX56283.1"/>
    <property type="molecule type" value="Genomic_DNA"/>
</dbReference>
<proteinExistence type="predicted"/>
<protein>
    <submittedName>
        <fullName evidence="4">Secretion monitor</fullName>
    </submittedName>
</protein>